<comment type="similarity">
    <text evidence="1">Belongs to the sigma-70 factor family. ECF subfamily.</text>
</comment>
<keyword evidence="3" id="KW-0731">Sigma factor</keyword>
<dbReference type="Gene3D" id="1.10.10.10">
    <property type="entry name" value="Winged helix-like DNA-binding domain superfamily/Winged helix DNA-binding domain"/>
    <property type="match status" value="1"/>
</dbReference>
<dbReference type="InterPro" id="IPR014284">
    <property type="entry name" value="RNA_pol_sigma-70_dom"/>
</dbReference>
<dbReference type="Proteomes" id="UP000284772">
    <property type="component" value="Unassembled WGS sequence"/>
</dbReference>
<evidence type="ECO:0000259" key="6">
    <source>
        <dbReference type="Pfam" id="PF08281"/>
    </source>
</evidence>
<sequence>MDTRKLEKQFVDFVTEYKQIIYKVCYIYATDSDSLNDLYQETVINLWKSFPRFRGECKASTWVYRIALNTCISFFRKSNSRPVVVPITIDLESAFADEEEKTSQLRELYRMINMLSKLERALILLWLEERSHQEIADILGISKNYVAVKLYRIKENLKNMSNS</sequence>
<comment type="caution">
    <text evidence="7">The sequence shown here is derived from an EMBL/GenBank/DDBJ whole genome shotgun (WGS) entry which is preliminary data.</text>
</comment>
<dbReference type="EMBL" id="QRWT01000040">
    <property type="protein sequence ID" value="RGT45358.1"/>
    <property type="molecule type" value="Genomic_DNA"/>
</dbReference>
<feature type="domain" description="RNA polymerase sigma factor 70 region 4 type 2" evidence="6">
    <location>
        <begin position="106"/>
        <end position="157"/>
    </location>
</feature>
<dbReference type="InterPro" id="IPR036388">
    <property type="entry name" value="WH-like_DNA-bd_sf"/>
</dbReference>
<organism evidence="7 9">
    <name type="scientific">Bacteroides intestinalis</name>
    <dbReference type="NCBI Taxonomy" id="329854"/>
    <lineage>
        <taxon>Bacteria</taxon>
        <taxon>Pseudomonadati</taxon>
        <taxon>Bacteroidota</taxon>
        <taxon>Bacteroidia</taxon>
        <taxon>Bacteroidales</taxon>
        <taxon>Bacteroidaceae</taxon>
        <taxon>Bacteroides</taxon>
    </lineage>
</organism>
<dbReference type="RefSeq" id="WP_115502067.1">
    <property type="nucleotide sequence ID" value="NZ_CABMMK010000002.1"/>
</dbReference>
<dbReference type="GO" id="GO:0006352">
    <property type="term" value="P:DNA-templated transcription initiation"/>
    <property type="evidence" value="ECO:0007669"/>
    <property type="project" value="InterPro"/>
</dbReference>
<evidence type="ECO:0000256" key="1">
    <source>
        <dbReference type="ARBA" id="ARBA00010641"/>
    </source>
</evidence>
<dbReference type="NCBIfam" id="TIGR02937">
    <property type="entry name" value="sigma70-ECF"/>
    <property type="match status" value="1"/>
</dbReference>
<dbReference type="Pfam" id="PF08281">
    <property type="entry name" value="Sigma70_r4_2"/>
    <property type="match status" value="1"/>
</dbReference>
<dbReference type="GO" id="GO:0016987">
    <property type="term" value="F:sigma factor activity"/>
    <property type="evidence" value="ECO:0007669"/>
    <property type="project" value="UniProtKB-KW"/>
</dbReference>
<protein>
    <submittedName>
        <fullName evidence="7">Sigma-70 family RNA polymerase sigma factor</fullName>
    </submittedName>
</protein>
<name>A0A3E4I6A0_9BACE</name>
<dbReference type="AlphaFoldDB" id="A0A3E4I6A0"/>
<evidence type="ECO:0000259" key="5">
    <source>
        <dbReference type="Pfam" id="PF04542"/>
    </source>
</evidence>
<keyword evidence="4" id="KW-0804">Transcription</keyword>
<dbReference type="SUPFAM" id="SSF88946">
    <property type="entry name" value="Sigma2 domain of RNA polymerase sigma factors"/>
    <property type="match status" value="1"/>
</dbReference>
<accession>A0A3E4I6A0</accession>
<dbReference type="InterPro" id="IPR013324">
    <property type="entry name" value="RNA_pol_sigma_r3/r4-like"/>
</dbReference>
<evidence type="ECO:0000313" key="9">
    <source>
        <dbReference type="Proteomes" id="UP000284772"/>
    </source>
</evidence>
<evidence type="ECO:0000313" key="8">
    <source>
        <dbReference type="EMBL" id="RHN09876.1"/>
    </source>
</evidence>
<dbReference type="InterPro" id="IPR007627">
    <property type="entry name" value="RNA_pol_sigma70_r2"/>
</dbReference>
<dbReference type="GO" id="GO:0003677">
    <property type="term" value="F:DNA binding"/>
    <property type="evidence" value="ECO:0007669"/>
    <property type="project" value="InterPro"/>
</dbReference>
<dbReference type="Pfam" id="PF04542">
    <property type="entry name" value="Sigma70_r2"/>
    <property type="match status" value="1"/>
</dbReference>
<proteinExistence type="inferred from homology"/>
<dbReference type="EMBL" id="QRQM01000002">
    <property type="protein sequence ID" value="RHN09876.1"/>
    <property type="molecule type" value="Genomic_DNA"/>
</dbReference>
<gene>
    <name evidence="7" type="ORF">DWX27_21840</name>
    <name evidence="8" type="ORF">DWZ32_01575</name>
</gene>
<dbReference type="SUPFAM" id="SSF88659">
    <property type="entry name" value="Sigma3 and sigma4 domains of RNA polymerase sigma factors"/>
    <property type="match status" value="1"/>
</dbReference>
<dbReference type="Proteomes" id="UP000286003">
    <property type="component" value="Unassembled WGS sequence"/>
</dbReference>
<reference evidence="9 10" key="1">
    <citation type="submission" date="2018-08" db="EMBL/GenBank/DDBJ databases">
        <title>A genome reference for cultivated species of the human gut microbiota.</title>
        <authorList>
            <person name="Zou Y."/>
            <person name="Xue W."/>
            <person name="Luo G."/>
        </authorList>
    </citation>
    <scope>NUCLEOTIDE SEQUENCE [LARGE SCALE GENOMIC DNA]</scope>
    <source>
        <strain evidence="7 9">AF19-10AC</strain>
        <strain evidence="8 10">AF31-23</strain>
    </source>
</reference>
<dbReference type="InterPro" id="IPR013325">
    <property type="entry name" value="RNA_pol_sigma_r2"/>
</dbReference>
<dbReference type="PANTHER" id="PTHR43133">
    <property type="entry name" value="RNA POLYMERASE ECF-TYPE SIGMA FACTO"/>
    <property type="match status" value="1"/>
</dbReference>
<keyword evidence="2" id="KW-0805">Transcription regulation</keyword>
<dbReference type="InterPro" id="IPR039425">
    <property type="entry name" value="RNA_pol_sigma-70-like"/>
</dbReference>
<evidence type="ECO:0000256" key="2">
    <source>
        <dbReference type="ARBA" id="ARBA00023015"/>
    </source>
</evidence>
<dbReference type="InterPro" id="IPR013249">
    <property type="entry name" value="RNA_pol_sigma70_r4_t2"/>
</dbReference>
<feature type="domain" description="RNA polymerase sigma-70 region 2" evidence="5">
    <location>
        <begin position="14"/>
        <end position="79"/>
    </location>
</feature>
<evidence type="ECO:0000256" key="4">
    <source>
        <dbReference type="ARBA" id="ARBA00023163"/>
    </source>
</evidence>
<evidence type="ECO:0000313" key="10">
    <source>
        <dbReference type="Proteomes" id="UP000286003"/>
    </source>
</evidence>
<evidence type="ECO:0000313" key="7">
    <source>
        <dbReference type="EMBL" id="RGT45358.1"/>
    </source>
</evidence>
<dbReference type="Gene3D" id="1.10.1740.10">
    <property type="match status" value="1"/>
</dbReference>
<evidence type="ECO:0000256" key="3">
    <source>
        <dbReference type="ARBA" id="ARBA00023082"/>
    </source>
</evidence>
<dbReference type="PANTHER" id="PTHR43133:SF45">
    <property type="entry name" value="RNA POLYMERASE ECF-TYPE SIGMA FACTOR"/>
    <property type="match status" value="1"/>
</dbReference>